<feature type="compositionally biased region" description="Polar residues" evidence="5">
    <location>
        <begin position="454"/>
        <end position="485"/>
    </location>
</feature>
<gene>
    <name evidence="10 11" type="primary">trim33l</name>
</gene>
<dbReference type="RefSeq" id="XP_005158135.1">
    <property type="nucleotide sequence ID" value="XM_005158078.6"/>
</dbReference>
<dbReference type="InterPro" id="IPR047153">
    <property type="entry name" value="TRIM45/56/19-like"/>
</dbReference>
<dbReference type="PROSITE" id="PS00518">
    <property type="entry name" value="ZF_RING_1"/>
    <property type="match status" value="1"/>
</dbReference>
<organism evidence="9 10">
    <name type="scientific">Danio rerio</name>
    <name type="common">Zebrafish</name>
    <name type="synonym">Brachydanio rerio</name>
    <dbReference type="NCBI Taxonomy" id="7955"/>
    <lineage>
        <taxon>Eukaryota</taxon>
        <taxon>Metazoa</taxon>
        <taxon>Chordata</taxon>
        <taxon>Craniata</taxon>
        <taxon>Vertebrata</taxon>
        <taxon>Euteleostomi</taxon>
        <taxon>Actinopterygii</taxon>
        <taxon>Neopterygii</taxon>
        <taxon>Teleostei</taxon>
        <taxon>Ostariophysi</taxon>
        <taxon>Cypriniformes</taxon>
        <taxon>Danionidae</taxon>
        <taxon>Danioninae</taxon>
        <taxon>Danio</taxon>
    </lineage>
</organism>
<dbReference type="Pfam" id="PF00643">
    <property type="entry name" value="zf-B_box"/>
    <property type="match status" value="1"/>
</dbReference>
<feature type="compositionally biased region" description="Polar residues" evidence="5">
    <location>
        <begin position="370"/>
        <end position="379"/>
    </location>
</feature>
<evidence type="ECO:0000259" key="6">
    <source>
        <dbReference type="PROSITE" id="PS50016"/>
    </source>
</evidence>
<accession>A0A8M2B4E1</accession>
<dbReference type="SUPFAM" id="SSF57850">
    <property type="entry name" value="RING/U-box"/>
    <property type="match status" value="1"/>
</dbReference>
<feature type="region of interest" description="Disordered" evidence="5">
    <location>
        <begin position="1224"/>
        <end position="1246"/>
    </location>
</feature>
<dbReference type="SUPFAM" id="SSF57903">
    <property type="entry name" value="FYVE/PHD zinc finger"/>
    <property type="match status" value="1"/>
</dbReference>
<evidence type="ECO:0000256" key="1">
    <source>
        <dbReference type="ARBA" id="ARBA00022723"/>
    </source>
</evidence>
<dbReference type="GeneID" id="327484"/>
<dbReference type="GO" id="GO:0008270">
    <property type="term" value="F:zinc ion binding"/>
    <property type="evidence" value="ECO:0007669"/>
    <property type="project" value="UniProtKB-KW"/>
</dbReference>
<keyword evidence="1" id="KW-0479">Metal-binding</keyword>
<evidence type="ECO:0000256" key="4">
    <source>
        <dbReference type="PROSITE-ProRule" id="PRU00024"/>
    </source>
</evidence>
<dbReference type="GO" id="GO:0002040">
    <property type="term" value="P:sprouting angiogenesis"/>
    <property type="evidence" value="ECO:0000315"/>
    <property type="project" value="ZFIN"/>
</dbReference>
<evidence type="ECO:0000313" key="10">
    <source>
        <dbReference type="RefSeq" id="XP_005158135.1"/>
    </source>
</evidence>
<keyword evidence="2 4" id="KW-0863">Zinc-finger</keyword>
<feature type="compositionally biased region" description="Polar residues" evidence="5">
    <location>
        <begin position="1228"/>
        <end position="1238"/>
    </location>
</feature>
<evidence type="ECO:0000313" key="9">
    <source>
        <dbReference type="Proteomes" id="UP000000437"/>
    </source>
</evidence>
<dbReference type="PANTHER" id="PTHR25462">
    <property type="entry name" value="BONUS, ISOFORM C-RELATED"/>
    <property type="match status" value="1"/>
</dbReference>
<dbReference type="PROSITE" id="PS50016">
    <property type="entry name" value="ZF_PHD_2"/>
    <property type="match status" value="1"/>
</dbReference>
<dbReference type="Proteomes" id="UP000000437">
    <property type="component" value="Chromosome 16"/>
</dbReference>
<dbReference type="SMART" id="SM00184">
    <property type="entry name" value="RING"/>
    <property type="match status" value="2"/>
</dbReference>
<dbReference type="PROSITE" id="PS50089">
    <property type="entry name" value="ZF_RING_2"/>
    <property type="match status" value="1"/>
</dbReference>
<dbReference type="SMART" id="SM00336">
    <property type="entry name" value="BBOX"/>
    <property type="match status" value="2"/>
</dbReference>
<evidence type="ECO:0000259" key="8">
    <source>
        <dbReference type="PROSITE" id="PS50119"/>
    </source>
</evidence>
<dbReference type="InterPro" id="IPR019786">
    <property type="entry name" value="Zinc_finger_PHD-type_CS"/>
</dbReference>
<dbReference type="AGR" id="ZFIN:ZDB-GENE-030131-5695"/>
<protein>
    <submittedName>
        <fullName evidence="10">Uncharacterized protein trim33l isoform X2</fullName>
    </submittedName>
</protein>
<dbReference type="OrthoDB" id="1870062at2759"/>
<dbReference type="InterPro" id="IPR013083">
    <property type="entry name" value="Znf_RING/FYVE/PHD"/>
</dbReference>
<dbReference type="PROSITE" id="PS01359">
    <property type="entry name" value="ZF_PHD_1"/>
    <property type="match status" value="1"/>
</dbReference>
<feature type="domain" description="PHD-type" evidence="6">
    <location>
        <begin position="1055"/>
        <end position="1102"/>
    </location>
</feature>
<dbReference type="ZFIN" id="ZDB-GENE-030131-5695">
    <property type="gene designation" value="trim33l"/>
</dbReference>
<dbReference type="CTD" id="327484"/>
<sequence length="1279" mass="140107">MFTAGPTGRSASPRPDLQKAVCGTCAACKGHLNDSTEPKLLPCLHTVCNTCLTKICTDGSSQDCPSCAQSFGLSEVTECAIFEDLSDNNKAPKCGGCEENEVSGWCVQCEEALCLDCVTAHHRVKVTRDHEVMPKKPPTGWIQRRRCPLHSQESLRFFCLVCEELTCKDCQLITHRGHSFVNQEEAVESQKQQMNSLLDSIRRQKGTISHSLLLLEARLQDIEHVKMLTKKLLIQSVHKIYHSMVLKASQILKDIQAVFAEEVRVLLERKSSLSRLEGCQDYIADFIDKIQRTQGHCLLVYKKRIETQVKMLLSRETCTPESMIKLHIEIQKDLCQHILNFERTQYIQTNPVSVESLNPNSMETATNVGHAMASSSVNEQIPGDPATSSQTAPNHQILQSILQLSRSNQATTQPQPNHGTLFQPDLSNVRYSDSQSSCSSSPLSVQAQSHEVMSGQSKHAYSPSVHSQHHLPSSQQTKTKCNSKTAKRGNTWTLHYYSDMPNQTIPRIIQTPAPTHSIPASKKTPVQTHPNPTNNQILTPVHPMLAHNQTTIPVYPIQGNNQIPIASNNQTSIPTHPIPGSNQPLLLQQIPANTQSTLLTHAVLVNNLSPVVPYGLTANDQTLVQTQPILANNQTSVPTHAIPFNNQRKPLPQPITDNNKSLVLTHPIPNNNQTPVLMPPIQANNQAATLTHSVQFNNQTPGLTHPVSNIQSDVQTLIVAHPIQAGFLGAVHGFAAQPNVPLTILSTVNALPLNEVTAVSNVHSTGTSNDVMNHCPINSAFNVTPSGSSPHANPLCSDPISGSNRTNIPVKALADSACDQEAGMSSTSFTYADYSESNLPTSTVSDPRESSPLSPDLCFAVLDSLSTTTKKCVRQDKAGQSTTECDSGSKHWSADMPTTFRQLLETTCTPVNSIDSRNATTPVGSTPCGSSEDITGKSVSNGKTIQSCFDHSEGEKNEKESAATLKRFKTQLKEFRRSLCVSLVRLPVSLPPHGHPLPEFHLTTDSSTDHILVQESQGGEIKQVWRWHDGPVASRASSCSTSQMSDIDSSPASDVQFCVVCQSAGASLLCAKCGSAFHSDCHIPPIFTKPREDWVCLLCQDVSETLMIDSGEEMKTTGLSLQDQRRCEKLLLGLQCDENMGLLYSVTKNHSKTAEFDIILGRLQGNRKPPYRTAAELVSDVWTLFDILFIRSENKSLVVSLQQSFQQCLNQSFGTSLHASLLQHSSSTGAGETSQTDPLKQKHRNTLKRMREFFTTKSTIAVKKSCNDKGKKDTTAAKH</sequence>
<dbReference type="InterPro" id="IPR011011">
    <property type="entry name" value="Znf_FYVE_PHD"/>
</dbReference>
<feature type="region of interest" description="Disordered" evidence="5">
    <location>
        <begin position="432"/>
        <end position="485"/>
    </location>
</feature>
<dbReference type="InterPro" id="IPR001965">
    <property type="entry name" value="Znf_PHD"/>
</dbReference>
<evidence type="ECO:0000256" key="5">
    <source>
        <dbReference type="SAM" id="MobiDB-lite"/>
    </source>
</evidence>
<dbReference type="PROSITE" id="PS50119">
    <property type="entry name" value="ZF_BBOX"/>
    <property type="match status" value="2"/>
</dbReference>
<dbReference type="Gene3D" id="3.30.160.60">
    <property type="entry name" value="Classic Zinc Finger"/>
    <property type="match status" value="1"/>
</dbReference>
<feature type="region of interest" description="Disordered" evidence="5">
    <location>
        <begin position="370"/>
        <end position="392"/>
    </location>
</feature>
<proteinExistence type="predicted"/>
<feature type="domain" description="B box-type" evidence="8">
    <location>
        <begin position="89"/>
        <end position="135"/>
    </location>
</feature>
<feature type="region of interest" description="Disordered" evidence="5">
    <location>
        <begin position="918"/>
        <end position="937"/>
    </location>
</feature>
<feature type="compositionally biased region" description="Low complexity" evidence="5">
    <location>
        <begin position="432"/>
        <end position="449"/>
    </location>
</feature>
<dbReference type="InterPro" id="IPR019787">
    <property type="entry name" value="Znf_PHD-finger"/>
</dbReference>
<dbReference type="InterPro" id="IPR017907">
    <property type="entry name" value="Znf_RING_CS"/>
</dbReference>
<keyword evidence="9" id="KW-1185">Reference proteome</keyword>
<feature type="domain" description="RING-type" evidence="7">
    <location>
        <begin position="25"/>
        <end position="67"/>
    </location>
</feature>
<keyword evidence="3" id="KW-0862">Zinc</keyword>
<dbReference type="InterPro" id="IPR001841">
    <property type="entry name" value="Znf_RING"/>
</dbReference>
<feature type="domain" description="B box-type" evidence="8">
    <location>
        <begin position="142"/>
        <end position="183"/>
    </location>
</feature>
<dbReference type="SMART" id="SM00249">
    <property type="entry name" value="PHD"/>
    <property type="match status" value="1"/>
</dbReference>
<evidence type="ECO:0000256" key="2">
    <source>
        <dbReference type="ARBA" id="ARBA00022771"/>
    </source>
</evidence>
<evidence type="ECO:0000313" key="11">
    <source>
        <dbReference type="ZFIN" id="ZDB-GENE-030131-5695"/>
    </source>
</evidence>
<evidence type="ECO:0000256" key="3">
    <source>
        <dbReference type="ARBA" id="ARBA00022833"/>
    </source>
</evidence>
<dbReference type="Pfam" id="PF00628">
    <property type="entry name" value="PHD"/>
    <property type="match status" value="1"/>
</dbReference>
<evidence type="ECO:0000259" key="7">
    <source>
        <dbReference type="PROSITE" id="PS50089"/>
    </source>
</evidence>
<dbReference type="AlphaFoldDB" id="A0A8M2B4E1"/>
<dbReference type="Gene3D" id="3.30.40.10">
    <property type="entry name" value="Zinc/RING finger domain, C3HC4 (zinc finger)"/>
    <property type="match status" value="2"/>
</dbReference>
<dbReference type="PANTHER" id="PTHR25462:SF299">
    <property type="entry name" value="E3 UBIQUITIN-PROTEIN LIGASE TRIM56"/>
    <property type="match status" value="1"/>
</dbReference>
<reference evidence="10" key="1">
    <citation type="submission" date="2025-08" db="UniProtKB">
        <authorList>
            <consortium name="RefSeq"/>
        </authorList>
    </citation>
    <scope>IDENTIFICATION</scope>
    <source>
        <strain evidence="10">Tuebingen</strain>
        <tissue evidence="10">Fibroblasts and whole tissue</tissue>
    </source>
</reference>
<dbReference type="SUPFAM" id="SSF57845">
    <property type="entry name" value="B-box zinc-binding domain"/>
    <property type="match status" value="1"/>
</dbReference>
<name>A0A8M2B4E1_DANRE</name>
<dbReference type="InterPro" id="IPR000315">
    <property type="entry name" value="Znf_B-box"/>
</dbReference>
<dbReference type="CDD" id="cd15541">
    <property type="entry name" value="PHD_TIF1_like"/>
    <property type="match status" value="1"/>
</dbReference>